<evidence type="ECO:0000313" key="2">
    <source>
        <dbReference type="Ensembl" id="ENSVKKP00000023816.1"/>
    </source>
</evidence>
<dbReference type="Proteomes" id="UP000694545">
    <property type="component" value="Unplaced"/>
</dbReference>
<reference evidence="2" key="2">
    <citation type="submission" date="2025-09" db="UniProtKB">
        <authorList>
            <consortium name="Ensembl"/>
        </authorList>
    </citation>
    <scope>IDENTIFICATION</scope>
</reference>
<organism evidence="2 3">
    <name type="scientific">Varanus komodoensis</name>
    <name type="common">Komodo dragon</name>
    <dbReference type="NCBI Taxonomy" id="61221"/>
    <lineage>
        <taxon>Eukaryota</taxon>
        <taxon>Metazoa</taxon>
        <taxon>Chordata</taxon>
        <taxon>Craniata</taxon>
        <taxon>Vertebrata</taxon>
        <taxon>Euteleostomi</taxon>
        <taxon>Lepidosauria</taxon>
        <taxon>Squamata</taxon>
        <taxon>Bifurcata</taxon>
        <taxon>Unidentata</taxon>
        <taxon>Episquamata</taxon>
        <taxon>Toxicofera</taxon>
        <taxon>Anguimorpha</taxon>
        <taxon>Paleoanguimorpha</taxon>
        <taxon>Varanoidea</taxon>
        <taxon>Varanidae</taxon>
        <taxon>Varanus</taxon>
    </lineage>
</organism>
<name>A0A8D2LLB0_VARKO</name>
<keyword evidence="3" id="KW-1185">Reference proteome</keyword>
<evidence type="ECO:0000313" key="3">
    <source>
        <dbReference type="Proteomes" id="UP000694545"/>
    </source>
</evidence>
<accession>A0A8D2LLB0</accession>
<proteinExistence type="predicted"/>
<evidence type="ECO:0000256" key="1">
    <source>
        <dbReference type="SAM" id="MobiDB-lite"/>
    </source>
</evidence>
<dbReference type="Ensembl" id="ENSVKKT00000024400.1">
    <property type="protein sequence ID" value="ENSVKKP00000023816.1"/>
    <property type="gene ID" value="ENSVKKG00000015726.1"/>
</dbReference>
<protein>
    <submittedName>
        <fullName evidence="2">Uncharacterized protein</fullName>
    </submittedName>
</protein>
<reference evidence="2" key="1">
    <citation type="submission" date="2025-08" db="UniProtKB">
        <authorList>
            <consortium name="Ensembl"/>
        </authorList>
    </citation>
    <scope>IDENTIFICATION</scope>
</reference>
<sequence length="138" mass="15004">MDAPAQQHQPGHPVLLDARSGNPEYQGTDVEEALQGKGGRSRVTLTRAQRNRRASRSDSNSVRTSPSRTGPLTLRMIERLVSSMNSTRTCIGRTSERFPVRPSTLVTRASLMGCTRLPWAGFDLISSCVQGILGAVVL</sequence>
<dbReference type="AlphaFoldDB" id="A0A8D2LLB0"/>
<feature type="region of interest" description="Disordered" evidence="1">
    <location>
        <begin position="1"/>
        <end position="72"/>
    </location>
</feature>